<reference evidence="7" key="1">
    <citation type="submission" date="2018-06" db="EMBL/GenBank/DDBJ databases">
        <authorList>
            <person name="Zhirakovskaya E."/>
        </authorList>
    </citation>
    <scope>NUCLEOTIDE SEQUENCE</scope>
</reference>
<name>A0A3B1B139_9ZZZZ</name>
<dbReference type="Gene3D" id="2.40.160.60">
    <property type="entry name" value="Outer membrane protein transport protein (OMPP1/FadL/TodX)"/>
    <property type="match status" value="1"/>
</dbReference>
<evidence type="ECO:0000256" key="2">
    <source>
        <dbReference type="ARBA" id="ARBA00022452"/>
    </source>
</evidence>
<dbReference type="AlphaFoldDB" id="A0A3B1B139"/>
<evidence type="ECO:0000256" key="6">
    <source>
        <dbReference type="ARBA" id="ARBA00023237"/>
    </source>
</evidence>
<keyword evidence="2" id="KW-1134">Transmembrane beta strand</keyword>
<sequence>MKSATKKILAVSVAIALGTPMTAMATNGYFGHGIGMKSMGMGGAGIAMAQDSLASATNPAAAALTGNRIDFGLNFFRPDREARVSGSPAPGVNGTYDGNETSMFLIPEFGYSRDLGNGKAVGLTIVGRGGMNTDYDKVFGLYNGANSDKPGIDLAQLYFSPTFAMKLNQDHAVGISLNMIYQRFKAQGLDNFAGMAADGTGDNLTSGSYDSSTGFSIGLGWTGKVSQIVTLGAMYTSKADMSKFDKYSDLFAEQGDFDIPATLGLGVAVKATPTLTVAFDVTKIYYSGVASISNPLTPNLLNCPAMGGTDQSQCLGGDNGPGFGWEDMTVYKLGFSWQYQNDLVLRAGFNKGKQPIPASETFFNFLAPGVVENHLTLGATKTLSNGAELTFTYMHAFSKDVKGSGSIPGAFGGGEVDLSMSQDALGVAYGWDM</sequence>
<dbReference type="Pfam" id="PF03349">
    <property type="entry name" value="Toluene_X"/>
    <property type="match status" value="1"/>
</dbReference>
<dbReference type="SUPFAM" id="SSF56935">
    <property type="entry name" value="Porins"/>
    <property type="match status" value="1"/>
</dbReference>
<keyword evidence="5" id="KW-0472">Membrane</keyword>
<protein>
    <submittedName>
        <fullName evidence="7">Putative facilitator of salicylate uptake</fullName>
    </submittedName>
</protein>
<comment type="subcellular location">
    <subcellularLocation>
        <location evidence="1">Cell outer membrane</location>
        <topology evidence="1">Multi-pass membrane protein</topology>
    </subcellularLocation>
</comment>
<dbReference type="GO" id="GO:0009279">
    <property type="term" value="C:cell outer membrane"/>
    <property type="evidence" value="ECO:0007669"/>
    <property type="project" value="UniProtKB-SubCell"/>
</dbReference>
<dbReference type="InterPro" id="IPR005017">
    <property type="entry name" value="OMPP1/FadL/TodX"/>
</dbReference>
<evidence type="ECO:0000256" key="1">
    <source>
        <dbReference type="ARBA" id="ARBA00004571"/>
    </source>
</evidence>
<dbReference type="PANTHER" id="PTHR35093">
    <property type="entry name" value="OUTER MEMBRANE PROTEIN NMB0088-RELATED"/>
    <property type="match status" value="1"/>
</dbReference>
<evidence type="ECO:0000256" key="3">
    <source>
        <dbReference type="ARBA" id="ARBA00022692"/>
    </source>
</evidence>
<dbReference type="GO" id="GO:0015483">
    <property type="term" value="F:long-chain fatty acid transporting porin activity"/>
    <property type="evidence" value="ECO:0007669"/>
    <property type="project" value="TreeGrafter"/>
</dbReference>
<evidence type="ECO:0000256" key="4">
    <source>
        <dbReference type="ARBA" id="ARBA00022729"/>
    </source>
</evidence>
<proteinExistence type="predicted"/>
<dbReference type="EMBL" id="UOFV01000443">
    <property type="protein sequence ID" value="VAX04020.1"/>
    <property type="molecule type" value="Genomic_DNA"/>
</dbReference>
<keyword evidence="4" id="KW-0732">Signal</keyword>
<dbReference type="PANTHER" id="PTHR35093:SF8">
    <property type="entry name" value="OUTER MEMBRANE PROTEIN NMB0088-RELATED"/>
    <property type="match status" value="1"/>
</dbReference>
<evidence type="ECO:0000313" key="7">
    <source>
        <dbReference type="EMBL" id="VAX04020.1"/>
    </source>
</evidence>
<gene>
    <name evidence="7" type="ORF">MNBD_GAMMA19-1810</name>
</gene>
<keyword evidence="6" id="KW-0998">Cell outer membrane</keyword>
<evidence type="ECO:0000256" key="5">
    <source>
        <dbReference type="ARBA" id="ARBA00023136"/>
    </source>
</evidence>
<organism evidence="7">
    <name type="scientific">hydrothermal vent metagenome</name>
    <dbReference type="NCBI Taxonomy" id="652676"/>
    <lineage>
        <taxon>unclassified sequences</taxon>
        <taxon>metagenomes</taxon>
        <taxon>ecological metagenomes</taxon>
    </lineage>
</organism>
<accession>A0A3B1B139</accession>
<keyword evidence="3" id="KW-0812">Transmembrane</keyword>